<dbReference type="PATRIC" id="fig|562.12907.peg.2507"/>
<dbReference type="Proteomes" id="UP000239554">
    <property type="component" value="Chromosome"/>
</dbReference>
<sequence>MKKHFAQFYAFITEQQSWFEQHLAADFEQSWDDPVWVCGSNGSGWLRGNGKNKLRFDEIGRTKGIEGRHAVAEDYARFMKALLVLVYRRRNRSISPAVAVATLMILKRWYHSLFEVTGQTHPVYLTTGVIQRSMDNLSAASSLGDPNTANYKGRCVSLQKLVNHQSFTLVTLQYVSDGQYTNQTNLTRKARETMALKQQAKLSDTTTDGEDALITIRGFLNIVALIQRVESDAEKIALNCLLLLVITGFRSIEAFNLRQDALFKRQIDDPALCKRFQDKGLPDYFLGIRYVGVKGAGERTHWVEPLAVPLVESIFSTVKMLTAPIRSHLTYLRAKSFADYLPQAISNMPGEQVELDDVVKYITQTTSSFRGRAGQRDKTSKALSKRGVLPAQEIPGPKNSKAIYYSKTDLNHYIKTEFGLTNANEPCTHAWMENGKRYQVNYEDLLFLHEKGSLALKRTLALLATPIPFTNTLMNKFLGNVEPDGSVFSKYQLLEEDGTSTRMRTHIPRHNINTFLAIAEISDHLQAMLMGRVDITQNQHYQHLALAGRRKAASLMPLQPISTALTATPYSSSVATPLDIVKQTGQLAATEHMAMDNTIKANLHTFDDRDDVARFIEASFADGLFEDVAAAFEEIRTAEGPEQASAMVARHAVLYPLKFGSCMREVNLWGCPYRLKCQSAAFCEHFTLTGRMDELPNLIAKKQALQKAYSKLTQLTQRQPDYQTRLADIEKRLHQLKAIQAQWQRRAKTQQLVATENVLSGEVITEGKVRTLAQLFALEYQQLMKEND</sequence>
<evidence type="ECO:0000313" key="6">
    <source>
        <dbReference type="EMBL" id="NDR95325.1"/>
    </source>
</evidence>
<evidence type="ECO:0000313" key="7">
    <source>
        <dbReference type="EMBL" id="OZP00693.1"/>
    </source>
</evidence>
<evidence type="ECO:0000313" key="10">
    <source>
        <dbReference type="Proteomes" id="UP000264870"/>
    </source>
</evidence>
<reference evidence="5 11" key="5">
    <citation type="submission" date="2019-12" db="EMBL/GenBank/DDBJ databases">
        <title>Enteriobacteria Tanzani isolates_10432.</title>
        <authorList>
            <person name="Subbiah M."/>
            <person name="Call D."/>
        </authorList>
    </citation>
    <scope>NUCLEOTIDE SEQUENCE [LARGE SCALE GENOMIC DNA]</scope>
    <source>
        <strain evidence="5 11">10432wG8</strain>
    </source>
</reference>
<dbReference type="Proteomes" id="UP000531761">
    <property type="component" value="Unassembled WGS sequence"/>
</dbReference>
<evidence type="ECO:0000313" key="4">
    <source>
        <dbReference type="EMBL" id="MBB2468924.1"/>
    </source>
</evidence>
<proteinExistence type="predicted"/>
<dbReference type="Proteomes" id="UP000264870">
    <property type="component" value="Unassembled WGS sequence"/>
</dbReference>
<protein>
    <recommendedName>
        <fullName evidence="14">DNA-binding protein</fullName>
    </recommendedName>
</protein>
<dbReference type="EMBL" id="CP026399">
    <property type="protein sequence ID" value="AUY01042.1"/>
    <property type="molecule type" value="Genomic_DNA"/>
</dbReference>
<evidence type="ECO:0000313" key="13">
    <source>
        <dbReference type="Proteomes" id="UP000531761"/>
    </source>
</evidence>
<evidence type="ECO:0000313" key="8">
    <source>
        <dbReference type="Proteomes" id="UP000050556"/>
    </source>
</evidence>
<dbReference type="EMBL" id="LDYI01000086">
    <property type="protein sequence ID" value="KPO12518.1"/>
    <property type="molecule type" value="Genomic_DNA"/>
</dbReference>
<reference evidence="4 13" key="7">
    <citation type="submission" date="2020-08" db="EMBL/GenBank/DDBJ databases">
        <title>Draft genome sequences of isolates of diverse host origin from the E. coli Reference Center.</title>
        <authorList>
            <person name="Lacher D.W."/>
            <person name="Mammel M.K."/>
            <person name="Gangiredla J."/>
            <person name="Gebru S.T."/>
            <person name="Barnaba T.J."/>
            <person name="Majowicz S.A."/>
            <person name="Dudley E.G."/>
        </authorList>
    </citation>
    <scope>NUCLEOTIDE SEQUENCE [LARGE SCALE GENOMIC DNA]</scope>
    <source>
        <strain evidence="4 13">10.0349</strain>
    </source>
</reference>
<dbReference type="RefSeq" id="WP_000716059.1">
    <property type="nucleotide sequence ID" value="NZ_AP022215.1"/>
</dbReference>
<reference evidence="6 12" key="6">
    <citation type="journal article" date="2020" name="Int. J. Nanomedicine">
        <title>Consequences Of Long-Term Bacteria's Exposure To Silver Nanoformulations With Different PhysicoChemical Properties.</title>
        <authorList>
            <person name="Kedziora A."/>
            <person name="Wernecki M."/>
            <person name="Korzekwa K."/>
            <person name="Speruda M."/>
            <person name="Gerasymchuk Y."/>
            <person name="Lukowiak A."/>
            <person name="Bugla-Ploskonska G."/>
        </authorList>
    </citation>
    <scope>NUCLEOTIDE SEQUENCE [LARGE SCALE GENOMIC DNA]</scope>
    <source>
        <strain evidence="6 12">ATCC 11230</strain>
    </source>
</reference>
<dbReference type="EMBL" id="VLTB01000505">
    <property type="protein sequence ID" value="NDR95325.1"/>
    <property type="molecule type" value="Genomic_DNA"/>
</dbReference>
<dbReference type="Proteomes" id="UP000471490">
    <property type="component" value="Unassembled WGS sequence"/>
</dbReference>
<organism evidence="3 8">
    <name type="scientific">Escherichia coli</name>
    <dbReference type="NCBI Taxonomy" id="562"/>
    <lineage>
        <taxon>Bacteria</taxon>
        <taxon>Pseudomonadati</taxon>
        <taxon>Pseudomonadota</taxon>
        <taxon>Gammaproteobacteria</taxon>
        <taxon>Enterobacterales</taxon>
        <taxon>Enterobacteriaceae</taxon>
        <taxon>Escherichia</taxon>
    </lineage>
</organism>
<evidence type="ECO:0000313" key="5">
    <source>
        <dbReference type="EMBL" id="MWK98005.1"/>
    </source>
</evidence>
<dbReference type="Proteomes" id="UP000462271">
    <property type="component" value="Unassembled WGS sequence"/>
</dbReference>
<evidence type="ECO:0000313" key="1">
    <source>
        <dbReference type="EMBL" id="AUY01042.1"/>
    </source>
</evidence>
<dbReference type="EMBL" id="WTML01000037">
    <property type="protein sequence ID" value="MWK98005.1"/>
    <property type="molecule type" value="Genomic_DNA"/>
</dbReference>
<dbReference type="AlphaFoldDB" id="A0A0P7MBH5"/>
<reference evidence="2" key="3">
    <citation type="journal article" date="2018" name="Genome Biol.">
        <title>SKESA: strategic k-mer extension for scrupulous assemblies.</title>
        <authorList>
            <person name="Souvorov A."/>
            <person name="Agarwala R."/>
            <person name="Lipman D.J."/>
        </authorList>
    </citation>
    <scope>NUCLEOTIDE SEQUENCE</scope>
    <source>
        <strain evidence="2">ST-87-5</strain>
    </source>
</reference>
<name>A0A0P7MBH5_ECOLX</name>
<evidence type="ECO:0000313" key="12">
    <source>
        <dbReference type="Proteomes" id="UP000471490"/>
    </source>
</evidence>
<evidence type="ECO:0000313" key="9">
    <source>
        <dbReference type="Proteomes" id="UP000239554"/>
    </source>
</evidence>
<accession>A0A0P7MBH5</accession>
<dbReference type="Proteomes" id="UP000050556">
    <property type="component" value="Unassembled WGS sequence"/>
</dbReference>
<reference evidence="3 8" key="1">
    <citation type="journal article" date="2015" name="Front. Microbiol.">
        <title>Genetic determinants of heat resistance in Escherichia coli.</title>
        <authorList>
            <person name="Mercer R.G."/>
            <person name="Zheng J."/>
            <person name="Garcia-Hernandez R."/>
            <person name="Ruan L."/>
            <person name="Ganzle M.G."/>
            <person name="McMullen L.M."/>
        </authorList>
    </citation>
    <scope>NUCLEOTIDE SEQUENCE [LARGE SCALE GENOMIC DNA]</scope>
    <source>
        <strain evidence="3 8">AW1.3</strain>
    </source>
</reference>
<reference evidence="1 9" key="4">
    <citation type="journal article" date="2018" name="MBio">
        <title>Genomic Analysis of Hospital Plumbing Reveals Diverse Reservoir of Bacterial Plasmids Conferring Carbapenem Resistance.</title>
        <authorList>
            <consortium name="NISC Comparative Sequencing Program"/>
            <person name="Weingarten R.A."/>
            <person name="Johnson R.C."/>
            <person name="Conlan S."/>
            <person name="Ramsburg A.M."/>
            <person name="Dekker J.P."/>
            <person name="Lau A.F."/>
            <person name="Khil P."/>
            <person name="Odom R.T."/>
            <person name="Deming C."/>
            <person name="Park M."/>
            <person name="Thomas P.J."/>
            <person name="Henderson D.K."/>
            <person name="Palmore T.N."/>
            <person name="Segre J.A."/>
            <person name="Frank K.M."/>
        </authorList>
    </citation>
    <scope>NUCLEOTIDE SEQUENCE [LARGE SCALE GENOMIC DNA]</scope>
    <source>
        <strain evidence="1 9">ECONIH4</strain>
    </source>
</reference>
<evidence type="ECO:0000313" key="2">
    <source>
        <dbReference type="EMBL" id="HBA4248571.1"/>
    </source>
</evidence>
<reference evidence="2" key="8">
    <citation type="submission" date="2021-03" db="EMBL/GenBank/DDBJ databases">
        <authorList>
            <consortium name="NCBI Pathogen Detection Project"/>
        </authorList>
    </citation>
    <scope>NUCLEOTIDE SEQUENCE</scope>
    <source>
        <strain evidence="2">ST-87-5</strain>
    </source>
</reference>
<dbReference type="Proteomes" id="UP000871786">
    <property type="component" value="Unassembled WGS sequence"/>
</dbReference>
<evidence type="ECO:0000313" key="3">
    <source>
        <dbReference type="EMBL" id="KPO12518.1"/>
    </source>
</evidence>
<dbReference type="EMBL" id="JABWMK020000061">
    <property type="protein sequence ID" value="MBB2468924.1"/>
    <property type="molecule type" value="Genomic_DNA"/>
</dbReference>
<evidence type="ECO:0008006" key="14">
    <source>
        <dbReference type="Google" id="ProtNLM"/>
    </source>
</evidence>
<dbReference type="EMBL" id="NNAK01000093">
    <property type="protein sequence ID" value="OZP00693.1"/>
    <property type="molecule type" value="Genomic_DNA"/>
</dbReference>
<reference evidence="7 10" key="2">
    <citation type="submission" date="2017-07" db="EMBL/GenBank/DDBJ databases">
        <authorList>
            <person name="Zhi S."/>
            <person name="Banting G."/>
            <person name="Neumann N."/>
        </authorList>
    </citation>
    <scope>NUCLEOTIDE SEQUENCE [LARGE SCALE GENOMIC DNA]</scope>
    <source>
        <strain evidence="7 10">WW41</strain>
    </source>
</reference>
<gene>
    <name evidence="3" type="ORF">ACU57_11480</name>
    <name evidence="1" type="ORF">C3F40_03940</name>
    <name evidence="7" type="ORF">CG702_24195</name>
    <name evidence="6" type="ORF">FPI65_29775</name>
    <name evidence="5" type="ORF">GQM21_12520</name>
    <name evidence="4" type="ORF">HEP30_022965</name>
    <name evidence="2" type="ORF">J5U05_003774</name>
</gene>
<evidence type="ECO:0000313" key="11">
    <source>
        <dbReference type="Proteomes" id="UP000462271"/>
    </source>
</evidence>
<dbReference type="EMBL" id="DADRWU010000043">
    <property type="protein sequence ID" value="HBA4248571.1"/>
    <property type="molecule type" value="Genomic_DNA"/>
</dbReference>